<feature type="compositionally biased region" description="Basic and acidic residues" evidence="1">
    <location>
        <begin position="15"/>
        <end position="32"/>
    </location>
</feature>
<dbReference type="Proteomes" id="UP000003448">
    <property type="component" value="Unassembled WGS sequence"/>
</dbReference>
<accession>I0L0M8</accession>
<evidence type="ECO:0000313" key="2">
    <source>
        <dbReference type="EMBL" id="CCH17375.1"/>
    </source>
</evidence>
<dbReference type="AlphaFoldDB" id="I0L0M8"/>
<dbReference type="STRING" id="1150864.MILUP08_42296"/>
<gene>
    <name evidence="2" type="ORF">MILUP08_42296</name>
</gene>
<evidence type="ECO:0000256" key="1">
    <source>
        <dbReference type="SAM" id="MobiDB-lite"/>
    </source>
</evidence>
<feature type="region of interest" description="Disordered" evidence="1">
    <location>
        <begin position="1"/>
        <end position="48"/>
    </location>
</feature>
<name>I0L0M8_9ACTN</name>
<reference evidence="3" key="1">
    <citation type="journal article" date="2012" name="J. Bacteriol.">
        <title>Genome Sequence of Micromonospora lupini Lupac 08, Isolated from Root Nodules of Lupinus angustifolius.</title>
        <authorList>
            <person name="Alonso-Vega P."/>
            <person name="Normand P."/>
            <person name="Bacigalupe R."/>
            <person name="Pujic P."/>
            <person name="Lajus A."/>
            <person name="Vallenet D."/>
            <person name="Carro L."/>
            <person name="Coll P."/>
            <person name="Trujillo M.E."/>
        </authorList>
    </citation>
    <scope>NUCLEOTIDE SEQUENCE [LARGE SCALE GENOMIC DNA]</scope>
    <source>
        <strain evidence="3">Lupac 08</strain>
    </source>
</reference>
<protein>
    <submittedName>
        <fullName evidence="2">Uncharacterized protein</fullName>
    </submittedName>
</protein>
<sequence>MALATESGSPGGRAGRLDPPGERTSRTGENRRGTWAGTDGDTGGHRAARTDMIDKLGLWAEPPIGRSA</sequence>
<organism evidence="2 3">
    <name type="scientific">Micromonospora lupini str. Lupac 08</name>
    <dbReference type="NCBI Taxonomy" id="1150864"/>
    <lineage>
        <taxon>Bacteria</taxon>
        <taxon>Bacillati</taxon>
        <taxon>Actinomycetota</taxon>
        <taxon>Actinomycetes</taxon>
        <taxon>Micromonosporales</taxon>
        <taxon>Micromonosporaceae</taxon>
        <taxon>Micromonospora</taxon>
    </lineage>
</organism>
<keyword evidence="3" id="KW-1185">Reference proteome</keyword>
<proteinExistence type="predicted"/>
<evidence type="ECO:0000313" key="3">
    <source>
        <dbReference type="Proteomes" id="UP000003448"/>
    </source>
</evidence>
<dbReference type="EMBL" id="CAIE01000017">
    <property type="protein sequence ID" value="CCH17375.1"/>
    <property type="molecule type" value="Genomic_DNA"/>
</dbReference>
<comment type="caution">
    <text evidence="2">The sequence shown here is derived from an EMBL/GenBank/DDBJ whole genome shotgun (WGS) entry which is preliminary data.</text>
</comment>